<evidence type="ECO:0000313" key="3">
    <source>
        <dbReference type="Proteomes" id="UP000176939"/>
    </source>
</evidence>
<feature type="transmembrane region" description="Helical" evidence="1">
    <location>
        <begin position="12"/>
        <end position="33"/>
    </location>
</feature>
<organism evidence="2 3">
    <name type="scientific">Candidatus Woesebacteria bacterium RBG_13_36_22</name>
    <dbReference type="NCBI Taxonomy" id="1802478"/>
    <lineage>
        <taxon>Bacteria</taxon>
        <taxon>Candidatus Woeseibacteriota</taxon>
    </lineage>
</organism>
<dbReference type="Proteomes" id="UP000176939">
    <property type="component" value="Unassembled WGS sequence"/>
</dbReference>
<accession>A0A1F7X232</accession>
<comment type="caution">
    <text evidence="2">The sequence shown here is derived from an EMBL/GenBank/DDBJ whole genome shotgun (WGS) entry which is preliminary data.</text>
</comment>
<evidence type="ECO:0000313" key="2">
    <source>
        <dbReference type="EMBL" id="OGM09126.1"/>
    </source>
</evidence>
<evidence type="ECO:0008006" key="4">
    <source>
        <dbReference type="Google" id="ProtNLM"/>
    </source>
</evidence>
<sequence length="94" mass="10511">MTLLKKPSAWLPIAMSVVALIFTLAWLAIFGIVREEDEGIAAHIFQLLMGGQVPIILFFAVKWLPQKPKLAIQVMVLQFITGLIAFAPVYFLEL</sequence>
<feature type="transmembrane region" description="Helical" evidence="1">
    <location>
        <begin position="70"/>
        <end position="92"/>
    </location>
</feature>
<dbReference type="AlphaFoldDB" id="A0A1F7X232"/>
<gene>
    <name evidence="2" type="ORF">A2Z67_05940</name>
</gene>
<keyword evidence="1" id="KW-1133">Transmembrane helix</keyword>
<name>A0A1F7X232_9BACT</name>
<protein>
    <recommendedName>
        <fullName evidence="4">EamA domain-containing protein</fullName>
    </recommendedName>
</protein>
<reference evidence="2 3" key="1">
    <citation type="journal article" date="2016" name="Nat. Commun.">
        <title>Thousands of microbial genomes shed light on interconnected biogeochemical processes in an aquifer system.</title>
        <authorList>
            <person name="Anantharaman K."/>
            <person name="Brown C.T."/>
            <person name="Hug L.A."/>
            <person name="Sharon I."/>
            <person name="Castelle C.J."/>
            <person name="Probst A.J."/>
            <person name="Thomas B.C."/>
            <person name="Singh A."/>
            <person name="Wilkins M.J."/>
            <person name="Karaoz U."/>
            <person name="Brodie E.L."/>
            <person name="Williams K.H."/>
            <person name="Hubbard S.S."/>
            <person name="Banfield J.F."/>
        </authorList>
    </citation>
    <scope>NUCLEOTIDE SEQUENCE [LARGE SCALE GENOMIC DNA]</scope>
</reference>
<keyword evidence="1" id="KW-0812">Transmembrane</keyword>
<keyword evidence="1" id="KW-0472">Membrane</keyword>
<dbReference type="EMBL" id="MGFQ01000025">
    <property type="protein sequence ID" value="OGM09126.1"/>
    <property type="molecule type" value="Genomic_DNA"/>
</dbReference>
<proteinExistence type="predicted"/>
<feature type="transmembrane region" description="Helical" evidence="1">
    <location>
        <begin position="45"/>
        <end position="64"/>
    </location>
</feature>
<evidence type="ECO:0000256" key="1">
    <source>
        <dbReference type="SAM" id="Phobius"/>
    </source>
</evidence>